<proteinExistence type="predicted"/>
<gene>
    <name evidence="2" type="ORF">PENSUB_2960</name>
</gene>
<evidence type="ECO:0000313" key="3">
    <source>
        <dbReference type="Proteomes" id="UP000186955"/>
    </source>
</evidence>
<feature type="region of interest" description="Disordered" evidence="1">
    <location>
        <begin position="167"/>
        <end position="199"/>
    </location>
</feature>
<comment type="caution">
    <text evidence="2">The sequence shown here is derived from an EMBL/GenBank/DDBJ whole genome shotgun (WGS) entry which is preliminary data.</text>
</comment>
<accession>A0A1Q5UG89</accession>
<keyword evidence="3" id="KW-1185">Reference proteome</keyword>
<dbReference type="Proteomes" id="UP000186955">
    <property type="component" value="Unassembled WGS sequence"/>
</dbReference>
<dbReference type="EMBL" id="MNBE01000277">
    <property type="protein sequence ID" value="OKP11474.1"/>
    <property type="molecule type" value="Genomic_DNA"/>
</dbReference>
<evidence type="ECO:0000256" key="1">
    <source>
        <dbReference type="SAM" id="MobiDB-lite"/>
    </source>
</evidence>
<dbReference type="AlphaFoldDB" id="A0A1Q5UG89"/>
<sequence>MEDAACTPAYAMSYRGAQRVLAALSVNPSGFEGQLQTGDQIDLELGRMCKSGLLKCFAPFPSLTGTYRSAGLPSKGTDQSGHEGGIQMERAASWGVVYSTMLNIKHILRGESVVYATWPDVQHPNIKPEDIHFERGYVYTYRSEEVSDPVPIPAPEEEVVDETVFADDPSFTDQPYSISRPHATRGSHLMKAPGSQDLS</sequence>
<evidence type="ECO:0000313" key="2">
    <source>
        <dbReference type="EMBL" id="OKP11474.1"/>
    </source>
</evidence>
<organism evidence="2 3">
    <name type="scientific">Penicillium subrubescens</name>
    <dbReference type="NCBI Taxonomy" id="1316194"/>
    <lineage>
        <taxon>Eukaryota</taxon>
        <taxon>Fungi</taxon>
        <taxon>Dikarya</taxon>
        <taxon>Ascomycota</taxon>
        <taxon>Pezizomycotina</taxon>
        <taxon>Eurotiomycetes</taxon>
        <taxon>Eurotiomycetidae</taxon>
        <taxon>Eurotiales</taxon>
        <taxon>Aspergillaceae</taxon>
        <taxon>Penicillium</taxon>
    </lineage>
</organism>
<protein>
    <submittedName>
        <fullName evidence="2">Uncharacterized protein</fullName>
    </submittedName>
</protein>
<name>A0A1Q5UG89_9EURO</name>
<reference evidence="2 3" key="1">
    <citation type="submission" date="2016-10" db="EMBL/GenBank/DDBJ databases">
        <title>Genome sequence of the ascomycete fungus Penicillium subrubescens.</title>
        <authorList>
            <person name="De Vries R.P."/>
            <person name="Peng M."/>
            <person name="Dilokpimol A."/>
            <person name="Hilden K."/>
            <person name="Makela M.R."/>
            <person name="Grigoriev I."/>
            <person name="Riley R."/>
            <person name="Granchi Z."/>
        </authorList>
    </citation>
    <scope>NUCLEOTIDE SEQUENCE [LARGE SCALE GENOMIC DNA]</scope>
    <source>
        <strain evidence="2 3">CBS 132785</strain>
    </source>
</reference>